<evidence type="ECO:0000313" key="1">
    <source>
        <dbReference type="EMBL" id="PWU23216.1"/>
    </source>
</evidence>
<dbReference type="AlphaFoldDB" id="A0A317JPU4"/>
<organism evidence="1 2">
    <name type="scientific">Candidatus Cerribacteria bacterium 'Amazon FNV 2010 28 9'</name>
    <dbReference type="NCBI Taxonomy" id="2081795"/>
    <lineage>
        <taxon>Bacteria</taxon>
        <taxon>Candidatus Cerribacteria</taxon>
    </lineage>
</organism>
<reference evidence="1 2" key="1">
    <citation type="submission" date="2018-02" db="EMBL/GenBank/DDBJ databases">
        <title>Genomic Reconstructions from Amazon Rainforest and Pasture Soil Reveal Novel Insights into the Physiology of Candidate Phyla in Tropical Sites.</title>
        <authorList>
            <person name="Kroeger M.E."/>
            <person name="Delmont T."/>
            <person name="Eren A.M."/>
            <person name="Guo J."/>
            <person name="Meyer K.M."/>
            <person name="Khan K."/>
            <person name="Rodrigues J.L.M."/>
            <person name="Bohannan B.J.M."/>
            <person name="Tringe S."/>
            <person name="Borges C.D."/>
            <person name="Tiedje J."/>
            <person name="Tsai S.M."/>
            <person name="Nusslein K."/>
        </authorList>
    </citation>
    <scope>NUCLEOTIDE SEQUENCE [LARGE SCALE GENOMIC DNA]</scope>
    <source>
        <strain evidence="1">Amazon FNV 2010 28 9</strain>
    </source>
</reference>
<dbReference type="EMBL" id="PSRQ01000042">
    <property type="protein sequence ID" value="PWU23216.1"/>
    <property type="molecule type" value="Genomic_DNA"/>
</dbReference>
<proteinExistence type="predicted"/>
<dbReference type="Proteomes" id="UP000246104">
    <property type="component" value="Unassembled WGS sequence"/>
</dbReference>
<accession>A0A317JPU4</accession>
<name>A0A317JPU4_9BACT</name>
<gene>
    <name evidence="1" type="ORF">C5B42_03565</name>
</gene>
<protein>
    <submittedName>
        <fullName evidence="1">Uncharacterized protein</fullName>
    </submittedName>
</protein>
<comment type="caution">
    <text evidence="1">The sequence shown here is derived from an EMBL/GenBank/DDBJ whole genome shotgun (WGS) entry which is preliminary data.</text>
</comment>
<sequence>MVNEHDQRQQCYPELVIASGAKNKLDAANNLYGEYSFYLVGIDPEKAYGVHESEAPFAGQVAYEKTEAILDHYNEPRYLVMGADICTWVWKEGESLEQAVELKKAIRNIDPQDTLKVEAAVKEAQVQARQLYCNGKFYVLWDVGIVMQSSDHSYKRGVILECMAEFDQGIPEEVVAQATATDKTLYDSTFVNLAKQAGVYATTLTVRNKGEIGVEWMASPQLIEEVVHGGVLNKSLFAQLVDPGRFRGEKDGELFEQVYLNFENSAI</sequence>
<evidence type="ECO:0000313" key="2">
    <source>
        <dbReference type="Proteomes" id="UP000246104"/>
    </source>
</evidence>